<gene>
    <name evidence="3" type="primary">LOC123083337</name>
</gene>
<evidence type="ECO:0000256" key="1">
    <source>
        <dbReference type="SAM" id="MobiDB-lite"/>
    </source>
</evidence>
<dbReference type="InterPro" id="IPR011676">
    <property type="entry name" value="DUF1618"/>
</dbReference>
<dbReference type="Gramene" id="TraesCS4A03G1098100.1">
    <property type="protein sequence ID" value="TraesCS4A03G1098100.1.CDS"/>
    <property type="gene ID" value="TraesCS4A03G1098100"/>
</dbReference>
<sequence length="404" mass="44367">MDRRQRHPPTSTSDGAPLHPSLLLNLQVDTASDGDGNDTTASCRTSGGAHDVQVTLFAANPPGVSRLQVVRSAGASAPYIVTTEADLVLLGVPASADSARTRSGYDYFVYKLGAGEKGASSLELLPGPVPSSLSLDDSHVGILRRRDSYLIVALCYTSSPGKYDLHLYDSKSGGWTTKQASLDQQQHMDHCHVNRKVITVEGDAGTMAWVDLWHGILFCDVLHEEPRLQHIPLPPPLLPTRELGGCPRNARDIAVINGRIYYVELQIRTMPGSSSRGSYISDGWTVAIWSTSATGPWHGDCWHQDYKLDASEITVGEKLVHFEGVAEPTLVRLQTGHPTLCLHDSRVVYLMAKVDYQDEKAWVLAVDMRNKTLQAVAKFTADRVPGFCFTYTHTRVSEYLKMQI</sequence>
<accession>A0A3B6I1V8</accession>
<dbReference type="Gramene" id="TraesRN4A0101137600.1">
    <property type="protein sequence ID" value="TraesRN4A0101137600.1"/>
    <property type="gene ID" value="TraesRN4A0101137600"/>
</dbReference>
<dbReference type="EnsemblPlants" id="TraesCS4A02G440100.1">
    <property type="protein sequence ID" value="TraesCS4A02G440100.1"/>
    <property type="gene ID" value="TraesCS4A02G440100"/>
</dbReference>
<dbReference type="Pfam" id="PF07762">
    <property type="entry name" value="DUF1618"/>
    <property type="match status" value="1"/>
</dbReference>
<dbReference type="OrthoDB" id="681064at2759"/>
<dbReference type="Gramene" id="TraesSTA4A03G02200140.1">
    <property type="protein sequence ID" value="TraesSTA4A03G02200140.1"/>
    <property type="gene ID" value="TraesSTA4A03G02200140"/>
</dbReference>
<feature type="domain" description="DUF1618" evidence="2">
    <location>
        <begin position="209"/>
        <end position="349"/>
    </location>
</feature>
<reference evidence="3" key="2">
    <citation type="submission" date="2018-10" db="UniProtKB">
        <authorList>
            <consortium name="EnsemblPlants"/>
        </authorList>
    </citation>
    <scope>IDENTIFICATION</scope>
</reference>
<dbReference type="Gramene" id="TraesLAC4A03G02157060.1">
    <property type="protein sequence ID" value="TraesLAC4A03G02157060.1"/>
    <property type="gene ID" value="TraesLAC4A03G02157060"/>
</dbReference>
<name>A0A3B6I1V8_WHEAT</name>
<dbReference type="Gramene" id="TraesCS4A02G440100.1">
    <property type="protein sequence ID" value="TraesCS4A02G440100.1"/>
    <property type="gene ID" value="TraesCS4A02G440100"/>
</dbReference>
<proteinExistence type="predicted"/>
<dbReference type="Proteomes" id="UP000019116">
    <property type="component" value="Chromosome 4A"/>
</dbReference>
<dbReference type="Gramene" id="TraesNOR4A03G02221170.1">
    <property type="protein sequence ID" value="TraesNOR4A03G02221170.1"/>
    <property type="gene ID" value="TraesNOR4A03G02221170"/>
</dbReference>
<protein>
    <recommendedName>
        <fullName evidence="2">DUF1618 domain-containing protein</fullName>
    </recommendedName>
</protein>
<reference evidence="3" key="1">
    <citation type="submission" date="2018-08" db="EMBL/GenBank/DDBJ databases">
        <authorList>
            <person name="Rossello M."/>
        </authorList>
    </citation>
    <scope>NUCLEOTIDE SEQUENCE [LARGE SCALE GENOMIC DNA]</scope>
    <source>
        <strain evidence="3">cv. Chinese Spring</strain>
    </source>
</reference>
<evidence type="ECO:0000313" key="3">
    <source>
        <dbReference type="EnsemblPlants" id="TraesCS4A02G440100.1"/>
    </source>
</evidence>
<organism evidence="3">
    <name type="scientific">Triticum aestivum</name>
    <name type="common">Wheat</name>
    <dbReference type="NCBI Taxonomy" id="4565"/>
    <lineage>
        <taxon>Eukaryota</taxon>
        <taxon>Viridiplantae</taxon>
        <taxon>Streptophyta</taxon>
        <taxon>Embryophyta</taxon>
        <taxon>Tracheophyta</taxon>
        <taxon>Spermatophyta</taxon>
        <taxon>Magnoliopsida</taxon>
        <taxon>Liliopsida</taxon>
        <taxon>Poales</taxon>
        <taxon>Poaceae</taxon>
        <taxon>BOP clade</taxon>
        <taxon>Pooideae</taxon>
        <taxon>Triticodae</taxon>
        <taxon>Triticeae</taxon>
        <taxon>Triticinae</taxon>
        <taxon>Triticum</taxon>
    </lineage>
</organism>
<dbReference type="RefSeq" id="XP_044361337.1">
    <property type="nucleotide sequence ID" value="XM_044505402.1"/>
</dbReference>
<feature type="region of interest" description="Disordered" evidence="1">
    <location>
        <begin position="1"/>
        <end position="20"/>
    </location>
</feature>
<dbReference type="PANTHER" id="PTHR33074:SF123">
    <property type="entry name" value="DUF1618 DOMAIN-CONTAINING PROTEIN"/>
    <property type="match status" value="1"/>
</dbReference>
<dbReference type="OMA" id="FTYTHTR"/>
<dbReference type="Gramene" id="TraesJAG4A03G02203900.1">
    <property type="protein sequence ID" value="TraesJAG4A03G02203900.1"/>
    <property type="gene ID" value="TraesJAG4A03G02203900"/>
</dbReference>
<dbReference type="PANTHER" id="PTHR33074">
    <property type="entry name" value="EXPRESSED PROTEIN-RELATED"/>
    <property type="match status" value="1"/>
</dbReference>
<dbReference type="KEGG" id="taes:123083337"/>
<dbReference type="AlphaFoldDB" id="A0A3B6I1V8"/>
<dbReference type="GeneID" id="123083337"/>
<keyword evidence="4" id="KW-1185">Reference proteome</keyword>
<evidence type="ECO:0000313" key="4">
    <source>
        <dbReference type="Proteomes" id="UP000019116"/>
    </source>
</evidence>
<evidence type="ECO:0000259" key="2">
    <source>
        <dbReference type="Pfam" id="PF07762"/>
    </source>
</evidence>